<dbReference type="EMBL" id="LGTL01000010">
    <property type="protein sequence ID" value="KPA79657.1"/>
    <property type="molecule type" value="Genomic_DNA"/>
</dbReference>
<dbReference type="EMBL" id="LGTL01000010">
    <property type="protein sequence ID" value="KPA79656.1"/>
    <property type="molecule type" value="Genomic_DNA"/>
</dbReference>
<dbReference type="OMA" id="PTSCKQC"/>
<dbReference type="OrthoDB" id="261580at2759"/>
<dbReference type="RefSeq" id="XP_015658094.1">
    <property type="nucleotide sequence ID" value="XM_015803452.1"/>
</dbReference>
<reference evidence="1 2" key="1">
    <citation type="submission" date="2015-07" db="EMBL/GenBank/DDBJ databases">
        <title>High-quality genome of monoxenous trypanosomatid Leptomonas pyrrhocoris.</title>
        <authorList>
            <person name="Flegontov P."/>
            <person name="Butenko A."/>
            <person name="Firsov S."/>
            <person name="Vlcek C."/>
            <person name="Logacheva M.D."/>
            <person name="Field M."/>
            <person name="Filatov D."/>
            <person name="Flegontova O."/>
            <person name="Gerasimov E."/>
            <person name="Jackson A.P."/>
            <person name="Kelly S."/>
            <person name="Opperdoes F."/>
            <person name="O'Reilly A."/>
            <person name="Votypka J."/>
            <person name="Yurchenko V."/>
            <person name="Lukes J."/>
        </authorList>
    </citation>
    <scope>NUCLEOTIDE SEQUENCE [LARGE SCALE GENOMIC DNA]</scope>
    <source>
        <strain evidence="1">H10</strain>
    </source>
</reference>
<dbReference type="RefSeq" id="XP_015658096.1">
    <property type="nucleotide sequence ID" value="XM_015803454.1"/>
</dbReference>
<accession>A0A0M9G053</accession>
<dbReference type="RefSeq" id="XP_015658095.1">
    <property type="nucleotide sequence ID" value="XM_015803453.1"/>
</dbReference>
<sequence length="95" mass="10948">MNATATNAAAAQQPASKAQEQITHLPRYFPTACPQCAAQTDAFFQCFEKHAVMMNEHDVVTAHNSLQHCQPELRAYMTCMEKYIANKDRPWWKFW</sequence>
<organism evidence="1 2">
    <name type="scientific">Leptomonas pyrrhocoris</name>
    <name type="common">Firebug parasite</name>
    <dbReference type="NCBI Taxonomy" id="157538"/>
    <lineage>
        <taxon>Eukaryota</taxon>
        <taxon>Discoba</taxon>
        <taxon>Euglenozoa</taxon>
        <taxon>Kinetoplastea</taxon>
        <taxon>Metakinetoplastina</taxon>
        <taxon>Trypanosomatida</taxon>
        <taxon>Trypanosomatidae</taxon>
        <taxon>Leishmaniinae</taxon>
        <taxon>Leptomonas</taxon>
    </lineage>
</organism>
<name>A0A0M9G053_LEPPY</name>
<dbReference type="Proteomes" id="UP000037923">
    <property type="component" value="Unassembled WGS sequence"/>
</dbReference>
<comment type="caution">
    <text evidence="1">The sequence shown here is derived from an EMBL/GenBank/DDBJ whole genome shotgun (WGS) entry which is preliminary data.</text>
</comment>
<keyword evidence="2" id="KW-1185">Reference proteome</keyword>
<evidence type="ECO:0000313" key="2">
    <source>
        <dbReference type="Proteomes" id="UP000037923"/>
    </source>
</evidence>
<dbReference type="EMBL" id="LGTL01000010">
    <property type="protein sequence ID" value="KPA79655.1"/>
    <property type="molecule type" value="Genomic_DNA"/>
</dbReference>
<dbReference type="VEuPathDB" id="TriTrypDB:LpyrH10_10_2110"/>
<protein>
    <submittedName>
        <fullName evidence="1">Uncharacterized protein</fullName>
    </submittedName>
</protein>
<gene>
    <name evidence="1" type="ORF">ABB37_05442</name>
</gene>
<dbReference type="GeneID" id="26905732"/>
<proteinExistence type="predicted"/>
<evidence type="ECO:0000313" key="1">
    <source>
        <dbReference type="EMBL" id="KPA79655.1"/>
    </source>
</evidence>
<dbReference type="AlphaFoldDB" id="A0A0M9G053"/>